<comment type="caution">
    <text evidence="3">The sequence shown here is derived from an EMBL/GenBank/DDBJ whole genome shotgun (WGS) entry which is preliminary data.</text>
</comment>
<accession>A0ABC8T7F0</accession>
<dbReference type="PANTHER" id="PTHR13018">
    <property type="entry name" value="PROBABLE MEMBRANE PROTEIN DUF221-RELATED"/>
    <property type="match status" value="1"/>
</dbReference>
<evidence type="ECO:0000256" key="1">
    <source>
        <dbReference type="SAM" id="Phobius"/>
    </source>
</evidence>
<dbReference type="AlphaFoldDB" id="A0ABC8T7F0"/>
<reference evidence="3 4" key="1">
    <citation type="submission" date="2024-02" db="EMBL/GenBank/DDBJ databases">
        <authorList>
            <person name="Vignale AGUSTIN F."/>
            <person name="Sosa J E."/>
            <person name="Modenutti C."/>
        </authorList>
    </citation>
    <scope>NUCLEOTIDE SEQUENCE [LARGE SCALE GENOMIC DNA]</scope>
</reference>
<evidence type="ECO:0000313" key="3">
    <source>
        <dbReference type="EMBL" id="CAK9165243.1"/>
    </source>
</evidence>
<feature type="non-terminal residue" evidence="3">
    <location>
        <position position="1"/>
    </location>
</feature>
<feature type="transmembrane region" description="Helical" evidence="1">
    <location>
        <begin position="129"/>
        <end position="148"/>
    </location>
</feature>
<dbReference type="PANTHER" id="PTHR13018:SF100">
    <property type="entry name" value="CSC1-LIKE PROTEIN ERD4"/>
    <property type="match status" value="1"/>
</dbReference>
<sequence length="206" mass="23928">FFVGYGLELFRVVPLTIFHIKRKYLCKTKAELKEAWAPGDLEYGTRVPGDMLIVTIVFCYSVIVPIIIPFGVVYFGLGWLILRNRVLKVCVPSYESYGRMWPHIHMHVLASLLLFEVTIFGYFGVKKFYYAPFLIPLPILSLIFTFVCRKKFYQFFQATALEVAYRELKEIPNMELVLRSFIPPSLSAEKSDDDQFEEALSQVSRK</sequence>
<protein>
    <recommendedName>
        <fullName evidence="2">CSC1/OSCA1-like 7TM region domain-containing protein</fullName>
    </recommendedName>
</protein>
<feature type="domain" description="CSC1/OSCA1-like 7TM region" evidence="2">
    <location>
        <begin position="2"/>
        <end position="123"/>
    </location>
</feature>
<gene>
    <name evidence="3" type="ORF">ILEXP_LOCUS34403</name>
</gene>
<evidence type="ECO:0000313" key="4">
    <source>
        <dbReference type="Proteomes" id="UP001642360"/>
    </source>
</evidence>
<keyword evidence="1" id="KW-1133">Transmembrane helix</keyword>
<feature type="non-terminal residue" evidence="3">
    <location>
        <position position="206"/>
    </location>
</feature>
<proteinExistence type="predicted"/>
<organism evidence="3 4">
    <name type="scientific">Ilex paraguariensis</name>
    <name type="common">yerba mate</name>
    <dbReference type="NCBI Taxonomy" id="185542"/>
    <lineage>
        <taxon>Eukaryota</taxon>
        <taxon>Viridiplantae</taxon>
        <taxon>Streptophyta</taxon>
        <taxon>Embryophyta</taxon>
        <taxon>Tracheophyta</taxon>
        <taxon>Spermatophyta</taxon>
        <taxon>Magnoliopsida</taxon>
        <taxon>eudicotyledons</taxon>
        <taxon>Gunneridae</taxon>
        <taxon>Pentapetalae</taxon>
        <taxon>asterids</taxon>
        <taxon>campanulids</taxon>
        <taxon>Aquifoliales</taxon>
        <taxon>Aquifoliaceae</taxon>
        <taxon>Ilex</taxon>
    </lineage>
</organism>
<feature type="transmembrane region" description="Helical" evidence="1">
    <location>
        <begin position="51"/>
        <end position="82"/>
    </location>
</feature>
<dbReference type="InterPro" id="IPR045122">
    <property type="entry name" value="Csc1-like"/>
</dbReference>
<keyword evidence="1" id="KW-0812">Transmembrane</keyword>
<dbReference type="Proteomes" id="UP001642360">
    <property type="component" value="Unassembled WGS sequence"/>
</dbReference>
<keyword evidence="1" id="KW-0472">Membrane</keyword>
<keyword evidence="4" id="KW-1185">Reference proteome</keyword>
<dbReference type="EMBL" id="CAUOFW020004358">
    <property type="protein sequence ID" value="CAK9165243.1"/>
    <property type="molecule type" value="Genomic_DNA"/>
</dbReference>
<dbReference type="Pfam" id="PF02714">
    <property type="entry name" value="RSN1_7TM"/>
    <property type="match status" value="1"/>
</dbReference>
<dbReference type="InterPro" id="IPR003864">
    <property type="entry name" value="CSC1/OSCA1-like_7TM"/>
</dbReference>
<feature type="transmembrane region" description="Helical" evidence="1">
    <location>
        <begin position="103"/>
        <end position="123"/>
    </location>
</feature>
<name>A0ABC8T7F0_9AQUA</name>
<evidence type="ECO:0000259" key="2">
    <source>
        <dbReference type="Pfam" id="PF02714"/>
    </source>
</evidence>